<evidence type="ECO:0000256" key="2">
    <source>
        <dbReference type="ARBA" id="ARBA00023002"/>
    </source>
</evidence>
<evidence type="ECO:0000313" key="6">
    <source>
        <dbReference type="Proteomes" id="UP001595921"/>
    </source>
</evidence>
<dbReference type="PRINTS" id="PR00081">
    <property type="entry name" value="GDHRDH"/>
</dbReference>
<comment type="similarity">
    <text evidence="1 3">Belongs to the short-chain dehydrogenases/reductases (SDR) family.</text>
</comment>
<evidence type="ECO:0000313" key="5">
    <source>
        <dbReference type="EMBL" id="MFC4358085.1"/>
    </source>
</evidence>
<dbReference type="Proteomes" id="UP001595921">
    <property type="component" value="Unassembled WGS sequence"/>
</dbReference>
<organism evidence="5 6">
    <name type="scientific">Halobium salinum</name>
    <dbReference type="NCBI Taxonomy" id="1364940"/>
    <lineage>
        <taxon>Archaea</taxon>
        <taxon>Methanobacteriati</taxon>
        <taxon>Methanobacteriota</taxon>
        <taxon>Stenosarchaea group</taxon>
        <taxon>Halobacteria</taxon>
        <taxon>Halobacteriales</taxon>
        <taxon>Haloferacaceae</taxon>
        <taxon>Halobium</taxon>
    </lineage>
</organism>
<dbReference type="PRINTS" id="PR00080">
    <property type="entry name" value="SDRFAMILY"/>
</dbReference>
<dbReference type="GO" id="GO:0016491">
    <property type="term" value="F:oxidoreductase activity"/>
    <property type="evidence" value="ECO:0007669"/>
    <property type="project" value="UniProtKB-KW"/>
</dbReference>
<keyword evidence="6" id="KW-1185">Reference proteome</keyword>
<gene>
    <name evidence="5" type="ORF">ACFO0N_09010</name>
</gene>
<proteinExistence type="inferred from homology"/>
<protein>
    <submittedName>
        <fullName evidence="5">SDR family NAD(P)-dependent oxidoreductase</fullName>
        <ecNumber evidence="5">1.-.-.-</ecNumber>
    </submittedName>
</protein>
<dbReference type="InterPro" id="IPR036291">
    <property type="entry name" value="NAD(P)-bd_dom_sf"/>
</dbReference>
<reference evidence="5 6" key="1">
    <citation type="journal article" date="2019" name="Int. J. Syst. Evol. Microbiol.">
        <title>The Global Catalogue of Microorganisms (GCM) 10K type strain sequencing project: providing services to taxonomists for standard genome sequencing and annotation.</title>
        <authorList>
            <consortium name="The Broad Institute Genomics Platform"/>
            <consortium name="The Broad Institute Genome Sequencing Center for Infectious Disease"/>
            <person name="Wu L."/>
            <person name="Ma J."/>
        </authorList>
    </citation>
    <scope>NUCLEOTIDE SEQUENCE [LARGE SCALE GENOMIC DNA]</scope>
    <source>
        <strain evidence="5 6">CGMCC 1.12553</strain>
    </source>
</reference>
<dbReference type="SMART" id="SM00822">
    <property type="entry name" value="PKS_KR"/>
    <property type="match status" value="1"/>
</dbReference>
<dbReference type="PANTHER" id="PTHR44196:SF2">
    <property type="entry name" value="SHORT-CHAIN DEHYDROGENASE-RELATED"/>
    <property type="match status" value="1"/>
</dbReference>
<evidence type="ECO:0000256" key="3">
    <source>
        <dbReference type="RuleBase" id="RU000363"/>
    </source>
</evidence>
<dbReference type="RefSeq" id="WP_267624336.1">
    <property type="nucleotide sequence ID" value="NZ_JAODIW010000008.1"/>
</dbReference>
<dbReference type="SUPFAM" id="SSF51735">
    <property type="entry name" value="NAD(P)-binding Rossmann-fold domains"/>
    <property type="match status" value="1"/>
</dbReference>
<dbReference type="InterPro" id="IPR057326">
    <property type="entry name" value="KR_dom"/>
</dbReference>
<dbReference type="AlphaFoldDB" id="A0ABD5PB24"/>
<dbReference type="Gene3D" id="3.40.50.720">
    <property type="entry name" value="NAD(P)-binding Rossmann-like Domain"/>
    <property type="match status" value="1"/>
</dbReference>
<dbReference type="Pfam" id="PF00106">
    <property type="entry name" value="adh_short"/>
    <property type="match status" value="1"/>
</dbReference>
<comment type="caution">
    <text evidence="5">The sequence shown here is derived from an EMBL/GenBank/DDBJ whole genome shotgun (WGS) entry which is preliminary data.</text>
</comment>
<dbReference type="CDD" id="cd05233">
    <property type="entry name" value="SDR_c"/>
    <property type="match status" value="1"/>
</dbReference>
<keyword evidence="2 5" id="KW-0560">Oxidoreductase</keyword>
<dbReference type="PIRSF" id="PIRSF000126">
    <property type="entry name" value="11-beta-HSD1"/>
    <property type="match status" value="1"/>
</dbReference>
<dbReference type="InterPro" id="IPR002347">
    <property type="entry name" value="SDR_fam"/>
</dbReference>
<feature type="domain" description="Ketoreductase" evidence="4">
    <location>
        <begin position="9"/>
        <end position="195"/>
    </location>
</feature>
<evidence type="ECO:0000256" key="1">
    <source>
        <dbReference type="ARBA" id="ARBA00006484"/>
    </source>
</evidence>
<dbReference type="EC" id="1.-.-.-" evidence="5"/>
<name>A0ABD5PB24_9EURY</name>
<dbReference type="EMBL" id="JBHSDS010000006">
    <property type="protein sequence ID" value="MFC4358085.1"/>
    <property type="molecule type" value="Genomic_DNA"/>
</dbReference>
<sequence length="264" mass="28049">MTTSDDTPGTALVTGGSGGIGYELARLLAADGHDLVLVARGEDRLREVAEGLAGEFGVAVTALVKDLADPDAPGEIQAALDERGIEVDVLVNNAGFGSYGRFVDLDRDTELDEVQVNVAAVTDLTARYLPRMVERGRGRVLNVASTAAFQPGPLMATYYATKAYVLSFSEALAEETEGTGVTVTALCPGPTATGFQERADMEESRLLAFGTADAASVAERGYRGMQRGEAVVVPGLQNRLLVLATRLAPRSTVRSVVEWMQRRR</sequence>
<accession>A0ABD5PB24</accession>
<evidence type="ECO:0000259" key="4">
    <source>
        <dbReference type="SMART" id="SM00822"/>
    </source>
</evidence>
<dbReference type="PANTHER" id="PTHR44196">
    <property type="entry name" value="DEHYDROGENASE/REDUCTASE SDR FAMILY MEMBER 7B"/>
    <property type="match status" value="1"/>
</dbReference>